<keyword evidence="4 6" id="KW-1133">Transmembrane helix</keyword>
<comment type="subcellular location">
    <subcellularLocation>
        <location evidence="1">Membrane</location>
        <topology evidence="1">Multi-pass membrane protein</topology>
    </subcellularLocation>
</comment>
<feature type="transmembrane region" description="Helical" evidence="6">
    <location>
        <begin position="49"/>
        <end position="70"/>
    </location>
</feature>
<keyword evidence="8" id="KW-1185">Reference proteome</keyword>
<dbReference type="Proteomes" id="UP000540412">
    <property type="component" value="Unassembled WGS sequence"/>
</dbReference>
<dbReference type="SUPFAM" id="SSF103473">
    <property type="entry name" value="MFS general substrate transporter"/>
    <property type="match status" value="1"/>
</dbReference>
<feature type="transmembrane region" description="Helical" evidence="6">
    <location>
        <begin position="90"/>
        <end position="113"/>
    </location>
</feature>
<accession>A0A7W9PAQ6</accession>
<feature type="transmembrane region" description="Helical" evidence="6">
    <location>
        <begin position="271"/>
        <end position="293"/>
    </location>
</feature>
<proteinExistence type="inferred from homology"/>
<dbReference type="Gene3D" id="1.20.1250.20">
    <property type="entry name" value="MFS general substrate transporter like domains"/>
    <property type="match status" value="1"/>
</dbReference>
<evidence type="ECO:0000256" key="3">
    <source>
        <dbReference type="ARBA" id="ARBA00022692"/>
    </source>
</evidence>
<feature type="transmembrane region" description="Helical" evidence="6">
    <location>
        <begin position="226"/>
        <end position="250"/>
    </location>
</feature>
<evidence type="ECO:0000256" key="5">
    <source>
        <dbReference type="ARBA" id="ARBA00023136"/>
    </source>
</evidence>
<dbReference type="RefSeq" id="WP_040750148.1">
    <property type="nucleotide sequence ID" value="NZ_JACHIT010000001.1"/>
</dbReference>
<dbReference type="InterPro" id="IPR011701">
    <property type="entry name" value="MFS"/>
</dbReference>
<evidence type="ECO:0000313" key="8">
    <source>
        <dbReference type="Proteomes" id="UP000540412"/>
    </source>
</evidence>
<dbReference type="CDD" id="cd17341">
    <property type="entry name" value="MFS_NRT2_like"/>
    <property type="match status" value="1"/>
</dbReference>
<dbReference type="EMBL" id="JACHIT010000001">
    <property type="protein sequence ID" value="MBB5912283.1"/>
    <property type="molecule type" value="Genomic_DNA"/>
</dbReference>
<dbReference type="GO" id="GO:0016020">
    <property type="term" value="C:membrane"/>
    <property type="evidence" value="ECO:0007669"/>
    <property type="project" value="UniProtKB-SubCell"/>
</dbReference>
<dbReference type="PANTHER" id="PTHR23515">
    <property type="entry name" value="HIGH-AFFINITY NITRATE TRANSPORTER 2.3"/>
    <property type="match status" value="1"/>
</dbReference>
<protein>
    <submittedName>
        <fullName evidence="7">NNP family nitrate/nitrite transporter-like MFS transporter</fullName>
    </submittedName>
</protein>
<dbReference type="AlphaFoldDB" id="A0A7W9PAQ6"/>
<name>A0A7W9PAQ6_9NOCA</name>
<feature type="transmembrane region" description="Helical" evidence="6">
    <location>
        <begin position="151"/>
        <end position="173"/>
    </location>
</feature>
<keyword evidence="3 6" id="KW-0812">Transmembrane</keyword>
<comment type="caution">
    <text evidence="7">The sequence shown here is derived from an EMBL/GenBank/DDBJ whole genome shotgun (WGS) entry which is preliminary data.</text>
</comment>
<dbReference type="InterPro" id="IPR036259">
    <property type="entry name" value="MFS_trans_sf"/>
</dbReference>
<dbReference type="GO" id="GO:0015112">
    <property type="term" value="F:nitrate transmembrane transporter activity"/>
    <property type="evidence" value="ECO:0007669"/>
    <property type="project" value="InterPro"/>
</dbReference>
<evidence type="ECO:0000313" key="7">
    <source>
        <dbReference type="EMBL" id="MBB5912283.1"/>
    </source>
</evidence>
<feature type="transmembrane region" description="Helical" evidence="6">
    <location>
        <begin position="343"/>
        <end position="364"/>
    </location>
</feature>
<organism evidence="7 8">
    <name type="scientific">Nocardia transvalensis</name>
    <dbReference type="NCBI Taxonomy" id="37333"/>
    <lineage>
        <taxon>Bacteria</taxon>
        <taxon>Bacillati</taxon>
        <taxon>Actinomycetota</taxon>
        <taxon>Actinomycetes</taxon>
        <taxon>Mycobacteriales</taxon>
        <taxon>Nocardiaceae</taxon>
        <taxon>Nocardia</taxon>
    </lineage>
</organism>
<sequence>MTTTDAAVPTDPDTSAFRHQSRGRWLHRWEPDDETFWESGGKRTARKNLIFSVFAENLGFSIWVLWASVVTAMGPAGFAFLDGLGRGNPVAVGNSLLLTSTPTLVGAALRIPYTFAIPRFGGRAFTVFSAGMLLLPTLGLAWFVNKPETPFWVFMLLAALAGVGGGNFSSSMANINFFFPEGKKGAALGINAAGGNLGVAQTQLFVPLVITLGTHIMAKDAGGYRFGITLATLMWVPFILIAMAGALRYMDSLSGARTDGRSYRLALTNRHTWVMAVLYIGTFGSFIGFSFAFPTLLKANFPELAKIGWMSTIGNLAFLGALVGSMSRPFGGWISDRLSGARITFYVFVGMAAATVLIIASLGAKSFPLYLISFLILFVLTGIGNGSTYRMIPSIFMAECKRRASEAGEDTAAALLAAKRQAGAAIGVIGAVGASGGWVLQQALRLSNNHFGTMSPAFWAYAVAFLAMGGATWWFYLRSSFAVSRAPSLAYADV</sequence>
<feature type="transmembrane region" description="Helical" evidence="6">
    <location>
        <begin position="313"/>
        <end position="331"/>
    </location>
</feature>
<keyword evidence="5 6" id="KW-0472">Membrane</keyword>
<feature type="transmembrane region" description="Helical" evidence="6">
    <location>
        <begin position="370"/>
        <end position="392"/>
    </location>
</feature>
<feature type="transmembrane region" description="Helical" evidence="6">
    <location>
        <begin position="125"/>
        <end position="145"/>
    </location>
</feature>
<gene>
    <name evidence="7" type="ORF">BJY24_001150</name>
</gene>
<evidence type="ECO:0000256" key="2">
    <source>
        <dbReference type="ARBA" id="ARBA00008432"/>
    </source>
</evidence>
<feature type="transmembrane region" description="Helical" evidence="6">
    <location>
        <begin position="456"/>
        <end position="477"/>
    </location>
</feature>
<feature type="transmembrane region" description="Helical" evidence="6">
    <location>
        <begin position="424"/>
        <end position="444"/>
    </location>
</feature>
<evidence type="ECO:0000256" key="1">
    <source>
        <dbReference type="ARBA" id="ARBA00004141"/>
    </source>
</evidence>
<comment type="similarity">
    <text evidence="2">Belongs to the major facilitator superfamily. Nitrate/nitrite porter (TC 2.A.1.8) family.</text>
</comment>
<evidence type="ECO:0000256" key="4">
    <source>
        <dbReference type="ARBA" id="ARBA00022989"/>
    </source>
</evidence>
<reference evidence="7 8" key="1">
    <citation type="submission" date="2020-08" db="EMBL/GenBank/DDBJ databases">
        <title>Sequencing the genomes of 1000 actinobacteria strains.</title>
        <authorList>
            <person name="Klenk H.-P."/>
        </authorList>
    </citation>
    <scope>NUCLEOTIDE SEQUENCE [LARGE SCALE GENOMIC DNA]</scope>
    <source>
        <strain evidence="7 8">DSM 43582</strain>
    </source>
</reference>
<evidence type="ECO:0000256" key="6">
    <source>
        <dbReference type="SAM" id="Phobius"/>
    </source>
</evidence>
<dbReference type="InterPro" id="IPR044772">
    <property type="entry name" value="NO3_transporter"/>
</dbReference>
<dbReference type="Pfam" id="PF07690">
    <property type="entry name" value="MFS_1"/>
    <property type="match status" value="1"/>
</dbReference>